<protein>
    <submittedName>
        <fullName evidence="1">Unannotated protein</fullName>
    </submittedName>
</protein>
<evidence type="ECO:0000313" key="1">
    <source>
        <dbReference type="EMBL" id="CAB5006200.1"/>
    </source>
</evidence>
<accession>A0A6J7PKT5</accession>
<organism evidence="1">
    <name type="scientific">freshwater metagenome</name>
    <dbReference type="NCBI Taxonomy" id="449393"/>
    <lineage>
        <taxon>unclassified sequences</taxon>
        <taxon>metagenomes</taxon>
        <taxon>ecological metagenomes</taxon>
    </lineage>
</organism>
<name>A0A6J7PKT5_9ZZZZ</name>
<reference evidence="1" key="1">
    <citation type="submission" date="2020-05" db="EMBL/GenBank/DDBJ databases">
        <authorList>
            <person name="Chiriac C."/>
            <person name="Salcher M."/>
            <person name="Ghai R."/>
            <person name="Kavagutti S V."/>
        </authorList>
    </citation>
    <scope>NUCLEOTIDE SEQUENCE</scope>
</reference>
<sequence>MKTIGSFIARAIKTEDPQVAAGIKSEVHALTAQFPIYQ</sequence>
<gene>
    <name evidence="1" type="ORF">UFOPK4049_00787</name>
</gene>
<dbReference type="AlphaFoldDB" id="A0A6J7PKT5"/>
<dbReference type="EMBL" id="CAFBPB010000093">
    <property type="protein sequence ID" value="CAB5006200.1"/>
    <property type="molecule type" value="Genomic_DNA"/>
</dbReference>
<dbReference type="InterPro" id="IPR015422">
    <property type="entry name" value="PyrdxlP-dep_Trfase_small"/>
</dbReference>
<proteinExistence type="predicted"/>
<dbReference type="Gene3D" id="3.90.1150.10">
    <property type="entry name" value="Aspartate Aminotransferase, domain 1"/>
    <property type="match status" value="1"/>
</dbReference>